<dbReference type="AlphaFoldDB" id="A0AAV5VMM9"/>
<sequence length="505" mass="58648">MVQPLQRLRPEFFNETETLFDTITMITSNPPIILSVKRMGDPERGLSATTNDGNNVAHYAGTVDGLMFFYATQPGLLFNDLPILMHLTTHQAQLTQIRKAESSNVQFFHRQPYYLNKTGILTTKWHLHNFQRPDPVEIELNGISITDSILIYHRKLIILLRNGEKDKRWRENEQVTIVTNPRLNKDCTVYTGDHLDHLFISLSNEPAILVFTPQNMAMESIKLPECMDIRCVHEGTMIGVSEFDDILYSFKLENRLWMSNAMLLRVLAEMQGQNVLSLTHSEHMENKLFDARQAMNASQREVESLQKQLEQAQNNIEKRKKLGRELAQANTRISLLRKEINEAENKFMKERISWEKRRIELTTENSLLQQRSYAIAAGRVAAETSKAEIQMEIDDWMKKNEEMEKKYRRMLLMFGRSNMSDRWAEEIEREEKERRLGEEKNEDESQFKTMQEHDRKTVPTVKSPLAVNKQSNGSSKIDDGKKCVDNVPTKSKKSRSKKNKSAQAK</sequence>
<feature type="region of interest" description="Disordered" evidence="2">
    <location>
        <begin position="430"/>
        <end position="505"/>
    </location>
</feature>
<feature type="coiled-coil region" evidence="1">
    <location>
        <begin position="288"/>
        <end position="353"/>
    </location>
</feature>
<protein>
    <submittedName>
        <fullName evidence="3">Uncharacterized protein</fullName>
    </submittedName>
</protein>
<name>A0AAV5VMM9_9BILA</name>
<gene>
    <name evidence="3" type="ORF">PFISCL1PPCAC_10835</name>
</gene>
<reference evidence="3" key="1">
    <citation type="submission" date="2023-10" db="EMBL/GenBank/DDBJ databases">
        <title>Genome assembly of Pristionchus species.</title>
        <authorList>
            <person name="Yoshida K."/>
            <person name="Sommer R.J."/>
        </authorList>
    </citation>
    <scope>NUCLEOTIDE SEQUENCE</scope>
    <source>
        <strain evidence="3">RS5133</strain>
    </source>
</reference>
<accession>A0AAV5VMM9</accession>
<proteinExistence type="predicted"/>
<feature type="coiled-coil region" evidence="1">
    <location>
        <begin position="386"/>
        <end position="413"/>
    </location>
</feature>
<organism evidence="3 4">
    <name type="scientific">Pristionchus fissidentatus</name>
    <dbReference type="NCBI Taxonomy" id="1538716"/>
    <lineage>
        <taxon>Eukaryota</taxon>
        <taxon>Metazoa</taxon>
        <taxon>Ecdysozoa</taxon>
        <taxon>Nematoda</taxon>
        <taxon>Chromadorea</taxon>
        <taxon>Rhabditida</taxon>
        <taxon>Rhabditina</taxon>
        <taxon>Diplogasteromorpha</taxon>
        <taxon>Diplogasteroidea</taxon>
        <taxon>Neodiplogasteridae</taxon>
        <taxon>Pristionchus</taxon>
    </lineage>
</organism>
<dbReference type="EMBL" id="BTSY01000003">
    <property type="protein sequence ID" value="GMT19538.1"/>
    <property type="molecule type" value="Genomic_DNA"/>
</dbReference>
<evidence type="ECO:0000256" key="2">
    <source>
        <dbReference type="SAM" id="MobiDB-lite"/>
    </source>
</evidence>
<keyword evidence="1" id="KW-0175">Coiled coil</keyword>
<feature type="compositionally biased region" description="Basic and acidic residues" evidence="2">
    <location>
        <begin position="430"/>
        <end position="457"/>
    </location>
</feature>
<evidence type="ECO:0000313" key="3">
    <source>
        <dbReference type="EMBL" id="GMT19538.1"/>
    </source>
</evidence>
<evidence type="ECO:0000256" key="1">
    <source>
        <dbReference type="SAM" id="Coils"/>
    </source>
</evidence>
<dbReference type="Proteomes" id="UP001432322">
    <property type="component" value="Unassembled WGS sequence"/>
</dbReference>
<comment type="caution">
    <text evidence="3">The sequence shown here is derived from an EMBL/GenBank/DDBJ whole genome shotgun (WGS) entry which is preliminary data.</text>
</comment>
<feature type="compositionally biased region" description="Basic residues" evidence="2">
    <location>
        <begin position="490"/>
        <end position="505"/>
    </location>
</feature>
<keyword evidence="4" id="KW-1185">Reference proteome</keyword>
<evidence type="ECO:0000313" key="4">
    <source>
        <dbReference type="Proteomes" id="UP001432322"/>
    </source>
</evidence>